<dbReference type="InterPro" id="IPR005846">
    <property type="entry name" value="A-D-PHexomutase_a/b/a-III"/>
</dbReference>
<evidence type="ECO:0000313" key="10">
    <source>
        <dbReference type="EMBL" id="MBP2033071.1"/>
    </source>
</evidence>
<feature type="binding site" description="via phosphate group" evidence="6">
    <location>
        <position position="100"/>
    </location>
    <ligand>
        <name>Mg(2+)</name>
        <dbReference type="ChEBI" id="CHEBI:18420"/>
    </ligand>
</feature>
<dbReference type="NCBIfam" id="TIGR01455">
    <property type="entry name" value="glmM"/>
    <property type="match status" value="1"/>
</dbReference>
<keyword evidence="11" id="KW-1185">Reference proteome</keyword>
<dbReference type="SUPFAM" id="SSF53738">
    <property type="entry name" value="Phosphoglucomutase, first 3 domains"/>
    <property type="match status" value="3"/>
</dbReference>
<reference evidence="10 11" key="1">
    <citation type="submission" date="2021-03" db="EMBL/GenBank/DDBJ databases">
        <title>Genomic Encyclopedia of Type Strains, Phase IV (KMG-IV): sequencing the most valuable type-strain genomes for metagenomic binning, comparative biology and taxonomic classification.</title>
        <authorList>
            <person name="Goeker M."/>
        </authorList>
    </citation>
    <scope>NUCLEOTIDE SEQUENCE [LARGE SCALE GENOMIC DNA]</scope>
    <source>
        <strain evidence="10 11">DSM 28783</strain>
    </source>
</reference>
<gene>
    <name evidence="6" type="primary">glmM</name>
    <name evidence="10" type="ORF">J2Z42_001754</name>
</gene>
<dbReference type="PANTHER" id="PTHR42946">
    <property type="entry name" value="PHOSPHOHEXOSE MUTASE"/>
    <property type="match status" value="1"/>
</dbReference>
<dbReference type="RefSeq" id="WP_209702224.1">
    <property type="nucleotide sequence ID" value="NZ_JAGGLM010000010.1"/>
</dbReference>
<dbReference type="InterPro" id="IPR036900">
    <property type="entry name" value="A-D-PHexomutase_C_sf"/>
</dbReference>
<keyword evidence="2 6" id="KW-0597">Phosphoprotein</keyword>
<dbReference type="Pfam" id="PF02878">
    <property type="entry name" value="PGM_PMM_I"/>
    <property type="match status" value="1"/>
</dbReference>
<protein>
    <recommendedName>
        <fullName evidence="6 8">Phosphoglucosamine mutase</fullName>
        <ecNumber evidence="6 8">5.4.2.10</ecNumber>
    </recommendedName>
</protein>
<organism evidence="10 11">
    <name type="scientific">Clostridium algifaecis</name>
    <dbReference type="NCBI Taxonomy" id="1472040"/>
    <lineage>
        <taxon>Bacteria</taxon>
        <taxon>Bacillati</taxon>
        <taxon>Bacillota</taxon>
        <taxon>Clostridia</taxon>
        <taxon>Eubacteriales</taxon>
        <taxon>Clostridiaceae</taxon>
        <taxon>Clostridium</taxon>
    </lineage>
</organism>
<dbReference type="CDD" id="cd05802">
    <property type="entry name" value="GlmM"/>
    <property type="match status" value="1"/>
</dbReference>
<feature type="domain" description="Rhodanese" evidence="9">
    <location>
        <begin position="138"/>
        <end position="211"/>
    </location>
</feature>
<evidence type="ECO:0000256" key="7">
    <source>
        <dbReference type="RuleBase" id="RU004326"/>
    </source>
</evidence>
<dbReference type="InterPro" id="IPR001763">
    <property type="entry name" value="Rhodanese-like_dom"/>
</dbReference>
<dbReference type="Pfam" id="PF02879">
    <property type="entry name" value="PGM_PMM_II"/>
    <property type="match status" value="1"/>
</dbReference>
<dbReference type="InterPro" id="IPR005843">
    <property type="entry name" value="A-D-PHexomutase_C"/>
</dbReference>
<feature type="binding site" evidence="6">
    <location>
        <position position="245"/>
    </location>
    <ligand>
        <name>Mg(2+)</name>
        <dbReference type="ChEBI" id="CHEBI:18420"/>
    </ligand>
</feature>
<evidence type="ECO:0000256" key="5">
    <source>
        <dbReference type="ARBA" id="ARBA00023235"/>
    </source>
</evidence>
<comment type="catalytic activity">
    <reaction evidence="6 8">
        <text>alpha-D-glucosamine 1-phosphate = D-glucosamine 6-phosphate</text>
        <dbReference type="Rhea" id="RHEA:23424"/>
        <dbReference type="ChEBI" id="CHEBI:58516"/>
        <dbReference type="ChEBI" id="CHEBI:58725"/>
        <dbReference type="EC" id="5.4.2.10"/>
    </reaction>
</comment>
<dbReference type="SUPFAM" id="SSF55957">
    <property type="entry name" value="Phosphoglucomutase, C-terminal domain"/>
    <property type="match status" value="1"/>
</dbReference>
<dbReference type="PRINTS" id="PR00509">
    <property type="entry name" value="PGMPMM"/>
</dbReference>
<dbReference type="GO" id="GO:0008966">
    <property type="term" value="F:phosphoglucosamine mutase activity"/>
    <property type="evidence" value="ECO:0007669"/>
    <property type="project" value="UniProtKB-EC"/>
</dbReference>
<dbReference type="InterPro" id="IPR005844">
    <property type="entry name" value="A-D-PHexomutase_a/b/a-I"/>
</dbReference>
<dbReference type="Gene3D" id="3.30.310.50">
    <property type="entry name" value="Alpha-D-phosphohexomutase, C-terminal domain"/>
    <property type="match status" value="1"/>
</dbReference>
<dbReference type="Gene3D" id="3.40.120.10">
    <property type="entry name" value="Alpha-D-Glucose-1,6-Bisphosphate, subunit A, domain 3"/>
    <property type="match status" value="3"/>
</dbReference>
<comment type="similarity">
    <text evidence="1 6 7">Belongs to the phosphohexose mutase family.</text>
</comment>
<dbReference type="InterPro" id="IPR050060">
    <property type="entry name" value="Phosphoglucosamine_mutase"/>
</dbReference>
<feature type="modified residue" description="Phosphoserine" evidence="6">
    <location>
        <position position="100"/>
    </location>
</feature>
<dbReference type="EMBL" id="JAGGLM010000010">
    <property type="protein sequence ID" value="MBP2033071.1"/>
    <property type="molecule type" value="Genomic_DNA"/>
</dbReference>
<feature type="binding site" evidence="6">
    <location>
        <position position="241"/>
    </location>
    <ligand>
        <name>Mg(2+)</name>
        <dbReference type="ChEBI" id="CHEBI:18420"/>
    </ligand>
</feature>
<evidence type="ECO:0000259" key="9">
    <source>
        <dbReference type="PROSITE" id="PS50206"/>
    </source>
</evidence>
<keyword evidence="4 6" id="KW-0460">Magnesium</keyword>
<evidence type="ECO:0000256" key="4">
    <source>
        <dbReference type="ARBA" id="ARBA00022842"/>
    </source>
</evidence>
<dbReference type="InterPro" id="IPR016055">
    <property type="entry name" value="A-D-PHexomutase_a/b/a-I/II/III"/>
</dbReference>
<evidence type="ECO:0000256" key="2">
    <source>
        <dbReference type="ARBA" id="ARBA00022553"/>
    </source>
</evidence>
<dbReference type="Pfam" id="PF00408">
    <property type="entry name" value="PGM_PMM_IV"/>
    <property type="match status" value="1"/>
</dbReference>
<evidence type="ECO:0000313" key="11">
    <source>
        <dbReference type="Proteomes" id="UP001519307"/>
    </source>
</evidence>
<comment type="PTM">
    <text evidence="6">Activated by phosphorylation.</text>
</comment>
<name>A0ABS4KUD8_9CLOT</name>
<dbReference type="Pfam" id="PF02880">
    <property type="entry name" value="PGM_PMM_III"/>
    <property type="match status" value="1"/>
</dbReference>
<dbReference type="EC" id="5.4.2.10" evidence="6 8"/>
<dbReference type="PROSITE" id="PS50206">
    <property type="entry name" value="RHODANESE_3"/>
    <property type="match status" value="1"/>
</dbReference>
<dbReference type="InterPro" id="IPR006352">
    <property type="entry name" value="GlmM_bact"/>
</dbReference>
<keyword evidence="5 6" id="KW-0413">Isomerase</keyword>
<evidence type="ECO:0000256" key="6">
    <source>
        <dbReference type="HAMAP-Rule" id="MF_01554"/>
    </source>
</evidence>
<sequence>MHRMFGTDGVRGIANKELTCELAYKLGKAGACVLTEVSKSPKILVGMDTRISGDMLESALVSGILSVGAKAVCVDVIPTPAIAYLTKKYGADAGVVISASHNPVEYNGIKFFNGEGYKLSDELEDKIQNLIENDFQGINIPVGENIGRKTIKSKKALTDYIEFAKSTIDMDLKGLKVALDCANGASSITSVKAFKELGASVYVINNDPDGVNINKNCGSTHPEELMDYVVKKNCDLGLAFDGDADRCLAVDEKGNLISGDFTIAIVGRYLKNKGKLNKNSVVVTVMSNLGLDIALNKEGIKTVKTKVGDRYVLEEMKKQGYVLGGEQSGHIIMLDYNTTGDGLVTALKLSSIVKESGKTLSELASFVKELPQVLVNAKVPNDKKDIYMKDKQIMSEIKKMEERLDGCGRVLIRPSGTEPLVRVMLEGKDQSEIDKMATSLAKLIEEKANC</sequence>
<dbReference type="PROSITE" id="PS00710">
    <property type="entry name" value="PGM_PMM"/>
    <property type="match status" value="1"/>
</dbReference>
<evidence type="ECO:0000256" key="3">
    <source>
        <dbReference type="ARBA" id="ARBA00022723"/>
    </source>
</evidence>
<evidence type="ECO:0000256" key="1">
    <source>
        <dbReference type="ARBA" id="ARBA00010231"/>
    </source>
</evidence>
<feature type="active site" description="Phosphoserine intermediate" evidence="6">
    <location>
        <position position="100"/>
    </location>
</feature>
<dbReference type="InterPro" id="IPR016066">
    <property type="entry name" value="A-D-PHexomutase_CS"/>
</dbReference>
<dbReference type="HAMAP" id="MF_01554_B">
    <property type="entry name" value="GlmM_B"/>
    <property type="match status" value="1"/>
</dbReference>
<dbReference type="InterPro" id="IPR005845">
    <property type="entry name" value="A-D-PHexomutase_a/b/a-II"/>
</dbReference>
<dbReference type="NCBIfam" id="NF008139">
    <property type="entry name" value="PRK10887.1"/>
    <property type="match status" value="1"/>
</dbReference>
<feature type="binding site" evidence="6">
    <location>
        <position position="243"/>
    </location>
    <ligand>
        <name>Mg(2+)</name>
        <dbReference type="ChEBI" id="CHEBI:18420"/>
    </ligand>
</feature>
<comment type="function">
    <text evidence="6 8">Catalyzes the conversion of glucosamine-6-phosphate to glucosamine-1-phosphate.</text>
</comment>
<proteinExistence type="inferred from homology"/>
<dbReference type="InterPro" id="IPR005841">
    <property type="entry name" value="Alpha-D-phosphohexomutase_SF"/>
</dbReference>
<comment type="cofactor">
    <cofactor evidence="6">
        <name>Mg(2+)</name>
        <dbReference type="ChEBI" id="CHEBI:18420"/>
    </cofactor>
    <text evidence="6">Binds 1 Mg(2+) ion per subunit.</text>
</comment>
<accession>A0ABS4KUD8</accession>
<keyword evidence="3 6" id="KW-0479">Metal-binding</keyword>
<dbReference type="Proteomes" id="UP001519307">
    <property type="component" value="Unassembled WGS sequence"/>
</dbReference>
<comment type="caution">
    <text evidence="10">The sequence shown here is derived from an EMBL/GenBank/DDBJ whole genome shotgun (WGS) entry which is preliminary data.</text>
</comment>
<dbReference type="PANTHER" id="PTHR42946:SF1">
    <property type="entry name" value="PHOSPHOGLUCOMUTASE (ALPHA-D-GLUCOSE-1,6-BISPHOSPHATE-DEPENDENT)"/>
    <property type="match status" value="1"/>
</dbReference>
<evidence type="ECO:0000256" key="8">
    <source>
        <dbReference type="RuleBase" id="RU004327"/>
    </source>
</evidence>